<dbReference type="EMBL" id="BSUK01000001">
    <property type="protein sequence ID" value="GMA22891.1"/>
    <property type="molecule type" value="Genomic_DNA"/>
</dbReference>
<dbReference type="SUPFAM" id="SSF55347">
    <property type="entry name" value="Glyceraldehyde-3-phosphate dehydrogenase-like, C-terminal domain"/>
    <property type="match status" value="1"/>
</dbReference>
<dbReference type="InterPro" id="IPR000683">
    <property type="entry name" value="Gfo/Idh/MocA-like_OxRdtase_N"/>
</dbReference>
<dbReference type="Proteomes" id="UP001157091">
    <property type="component" value="Unassembled WGS sequence"/>
</dbReference>
<dbReference type="PANTHER" id="PTHR43377">
    <property type="entry name" value="BILIVERDIN REDUCTASE A"/>
    <property type="match status" value="1"/>
</dbReference>
<dbReference type="Gene3D" id="3.30.360.10">
    <property type="entry name" value="Dihydrodipicolinate Reductase, domain 2"/>
    <property type="match status" value="1"/>
</dbReference>
<dbReference type="InterPro" id="IPR051450">
    <property type="entry name" value="Gfo/Idh/MocA_Oxidoreductases"/>
</dbReference>
<dbReference type="SUPFAM" id="SSF51735">
    <property type="entry name" value="NAD(P)-binding Rossmann-fold domains"/>
    <property type="match status" value="1"/>
</dbReference>
<name>A0ABQ6HXY8_9MICO</name>
<evidence type="ECO:0000313" key="3">
    <source>
        <dbReference type="Proteomes" id="UP001157091"/>
    </source>
</evidence>
<feature type="domain" description="Gfo/Idh/MocA-like oxidoreductase N-terminal" evidence="1">
    <location>
        <begin position="5"/>
        <end position="118"/>
    </location>
</feature>
<sequence length="332" mass="35987">MNGTRIVVLGTGRWGHVWLDVLDGRTDVEIVGAAGRTGAPEHVGRADGYVECPDYEDLLDRVDADAAVVALPAALHAEAVRRCLARGLHVLCEKPATTSIDDLRSLLDASAGRPDRVVVVDQNYRSRPWAARVRRAVLAHVPEPVHVSVRFRRPAFLEPGVAKMPRPLLDDMAVHHLDLVRFVLGTDLVRVAGRLGRAATSPYPGAPDLDALLETSTGIPVLYEGSWDCDATVTGWEGEWEVRDRVRVLRATAGELTLTTRSGTEVLWQEETPADDDAHDDLTRVLDTFLSAVRGGAEPPTSLRRNANTAAAVLALARSVETGAPVHVRDGR</sequence>
<organism evidence="2 3">
    <name type="scientific">Luteimicrobium album</name>
    <dbReference type="NCBI Taxonomy" id="1054550"/>
    <lineage>
        <taxon>Bacteria</taxon>
        <taxon>Bacillati</taxon>
        <taxon>Actinomycetota</taxon>
        <taxon>Actinomycetes</taxon>
        <taxon>Micrococcales</taxon>
        <taxon>Luteimicrobium</taxon>
    </lineage>
</organism>
<evidence type="ECO:0000259" key="1">
    <source>
        <dbReference type="Pfam" id="PF01408"/>
    </source>
</evidence>
<comment type="caution">
    <text evidence="2">The sequence shown here is derived from an EMBL/GenBank/DDBJ whole genome shotgun (WGS) entry which is preliminary data.</text>
</comment>
<evidence type="ECO:0000313" key="2">
    <source>
        <dbReference type="EMBL" id="GMA22891.1"/>
    </source>
</evidence>
<accession>A0ABQ6HXY8</accession>
<dbReference type="InterPro" id="IPR036291">
    <property type="entry name" value="NAD(P)-bd_dom_sf"/>
</dbReference>
<dbReference type="RefSeq" id="WP_284292027.1">
    <property type="nucleotide sequence ID" value="NZ_BSUK01000001.1"/>
</dbReference>
<dbReference type="Gene3D" id="3.40.50.720">
    <property type="entry name" value="NAD(P)-binding Rossmann-like Domain"/>
    <property type="match status" value="1"/>
</dbReference>
<dbReference type="PANTHER" id="PTHR43377:SF1">
    <property type="entry name" value="BILIVERDIN REDUCTASE A"/>
    <property type="match status" value="1"/>
</dbReference>
<keyword evidence="3" id="KW-1185">Reference proteome</keyword>
<protein>
    <recommendedName>
        <fullName evidence="1">Gfo/Idh/MocA-like oxidoreductase N-terminal domain-containing protein</fullName>
    </recommendedName>
</protein>
<dbReference type="Pfam" id="PF01408">
    <property type="entry name" value="GFO_IDH_MocA"/>
    <property type="match status" value="1"/>
</dbReference>
<gene>
    <name evidence="2" type="ORF">GCM10025864_06500</name>
</gene>
<reference evidence="3" key="1">
    <citation type="journal article" date="2019" name="Int. J. Syst. Evol. Microbiol.">
        <title>The Global Catalogue of Microorganisms (GCM) 10K type strain sequencing project: providing services to taxonomists for standard genome sequencing and annotation.</title>
        <authorList>
            <consortium name="The Broad Institute Genomics Platform"/>
            <consortium name="The Broad Institute Genome Sequencing Center for Infectious Disease"/>
            <person name="Wu L."/>
            <person name="Ma J."/>
        </authorList>
    </citation>
    <scope>NUCLEOTIDE SEQUENCE [LARGE SCALE GENOMIC DNA]</scope>
    <source>
        <strain evidence="3">NBRC 106348</strain>
    </source>
</reference>
<proteinExistence type="predicted"/>